<evidence type="ECO:0000256" key="1">
    <source>
        <dbReference type="SAM" id="Coils"/>
    </source>
</evidence>
<organism evidence="5 7">
    <name type="scientific">Fulvivirga sedimenti</name>
    <dbReference type="NCBI Taxonomy" id="2879465"/>
    <lineage>
        <taxon>Bacteria</taxon>
        <taxon>Pseudomonadati</taxon>
        <taxon>Bacteroidota</taxon>
        <taxon>Cytophagia</taxon>
        <taxon>Cytophagales</taxon>
        <taxon>Fulvivirgaceae</taxon>
        <taxon>Fulvivirga</taxon>
    </lineage>
</organism>
<keyword evidence="5" id="KW-0645">Protease</keyword>
<dbReference type="CDD" id="cd07341">
    <property type="entry name" value="M56_BlaR1_MecR1_like"/>
    <property type="match status" value="1"/>
</dbReference>
<keyword evidence="2" id="KW-1133">Transmembrane helix</keyword>
<accession>A0A9X1KZ59</accession>
<feature type="transmembrane region" description="Helical" evidence="2">
    <location>
        <begin position="12"/>
        <end position="31"/>
    </location>
</feature>
<dbReference type="PANTHER" id="PTHR34978">
    <property type="entry name" value="POSSIBLE SENSOR-TRANSDUCER PROTEIN BLAR"/>
    <property type="match status" value="1"/>
</dbReference>
<keyword evidence="1" id="KW-0175">Coiled coil</keyword>
<dbReference type="EMBL" id="JAIXNE010000003">
    <property type="protein sequence ID" value="MCA6076714.1"/>
    <property type="molecule type" value="Genomic_DNA"/>
</dbReference>
<keyword evidence="7" id="KW-1185">Reference proteome</keyword>
<dbReference type="Proteomes" id="UP001139409">
    <property type="component" value="Unassembled WGS sequence"/>
</dbReference>
<keyword evidence="2" id="KW-0812">Transmembrane</keyword>
<evidence type="ECO:0000259" key="3">
    <source>
        <dbReference type="Pfam" id="PF05569"/>
    </source>
</evidence>
<proteinExistence type="predicted"/>
<feature type="coiled-coil region" evidence="1">
    <location>
        <begin position="460"/>
        <end position="601"/>
    </location>
</feature>
<reference evidence="5" key="1">
    <citation type="submission" date="2021-09" db="EMBL/GenBank/DDBJ databases">
        <title>Fulvivirga sp. isolated from coastal sediment.</title>
        <authorList>
            <person name="Yu H."/>
        </authorList>
    </citation>
    <scope>NUCLEOTIDE SEQUENCE</scope>
    <source>
        <strain evidence="5">1062</strain>
    </source>
</reference>
<dbReference type="EC" id="3.4.24.-" evidence="5"/>
<feature type="transmembrane region" description="Helical" evidence="2">
    <location>
        <begin position="101"/>
        <end position="124"/>
    </location>
</feature>
<dbReference type="EMBL" id="JAIXNE010000004">
    <property type="protein sequence ID" value="MCA6077842.1"/>
    <property type="molecule type" value="Genomic_DNA"/>
</dbReference>
<evidence type="ECO:0000313" key="5">
    <source>
        <dbReference type="EMBL" id="MCA6076714.1"/>
    </source>
</evidence>
<comment type="caution">
    <text evidence="5">The sequence shown here is derived from an EMBL/GenBank/DDBJ whole genome shotgun (WGS) entry which is preliminary data.</text>
</comment>
<dbReference type="PANTHER" id="PTHR34978:SF3">
    <property type="entry name" value="SLR0241 PROTEIN"/>
    <property type="match status" value="1"/>
</dbReference>
<dbReference type="InterPro" id="IPR008756">
    <property type="entry name" value="Peptidase_M56"/>
</dbReference>
<gene>
    <name evidence="4" type="ORF">LDX50_11715</name>
    <name evidence="5" type="ORF">LDX50_17685</name>
    <name evidence="6" type="ORF">LDX50_23405</name>
</gene>
<keyword evidence="2" id="KW-0472">Membrane</keyword>
<evidence type="ECO:0000313" key="4">
    <source>
        <dbReference type="EMBL" id="MCA6075537.1"/>
    </source>
</evidence>
<sequence>MIPEMYKEAVGMALLHSLWQGAIWSMALLMIRQLFKDAHRRYLGGLIAFGGFFISVAVTTFIIWPTVSLQAADESMDILLLAGSAVPAESILTDFRTLMPWFINFWLVGTSLFVLRMIAGFHYLGRLTALSNTDVPSVWEDKIHRMATDLGITRRIRVLNSAHVDMPMIYGHIRPVLLLPVTLLSGLSATQLEAIFAHELAHIRRHDYLVNIIQRSLEAIFFFNPFVWWISKSINNERERCCDDLAVDFCSDRRLYVEALSSLETYRLAGTGLAMGLGSDKSDLLHRIRRLLEPDYRQGGNYKLVVMAIIFTVGLIGFNFISVKPGDDQAQAQKVTAGILSQSVSRSILSDTTKPASKINRVKVPAQTTMPNVVAVNSLDTLDLDIDLSGFAEIDFDPIMTASMDAMANMDITLSGVAEINIEKAFEVIEDLDMNVLTGSVQVALDTNILRRDTTWTRLNDRQREELRRAREEIRRAQLELREVSREQMMEMREQLLEQREQMREEWERVREQVREEFEKNGGKLSDEERLRIRQEMEIAQKQLAQEMEITQKQIAQEMEMVQKQLAQQMEIREKMMARELEMAEKEMERAQVEMDRHNQFQSMIERMLRNDNYLKNGEKLNKLKVSKDSFRFNGKKVSDQDLDRYLKVFQEYFGSIGSGTYEYND</sequence>
<feature type="transmembrane region" description="Helical" evidence="2">
    <location>
        <begin position="304"/>
        <end position="323"/>
    </location>
</feature>
<dbReference type="RefSeq" id="WP_225698637.1">
    <property type="nucleotide sequence ID" value="NZ_JAIXNE010000002.1"/>
</dbReference>
<name>A0A9X1KZ59_9BACT</name>
<feature type="domain" description="Peptidase M56" evidence="3">
    <location>
        <begin position="95"/>
        <end position="288"/>
    </location>
</feature>
<dbReference type="Gene3D" id="3.30.2010.10">
    <property type="entry name" value="Metalloproteases ('zincins'), catalytic domain"/>
    <property type="match status" value="1"/>
</dbReference>
<dbReference type="EMBL" id="JAIXNE010000002">
    <property type="protein sequence ID" value="MCA6075537.1"/>
    <property type="molecule type" value="Genomic_DNA"/>
</dbReference>
<dbReference type="GO" id="GO:0008237">
    <property type="term" value="F:metallopeptidase activity"/>
    <property type="evidence" value="ECO:0007669"/>
    <property type="project" value="UniProtKB-KW"/>
</dbReference>
<keyword evidence="5" id="KW-0482">Metalloprotease</keyword>
<evidence type="ECO:0000313" key="6">
    <source>
        <dbReference type="EMBL" id="MCA6077842.1"/>
    </source>
</evidence>
<dbReference type="AlphaFoldDB" id="A0A9X1KZ59"/>
<dbReference type="InterPro" id="IPR052173">
    <property type="entry name" value="Beta-lactam_resp_regulator"/>
</dbReference>
<evidence type="ECO:0000313" key="7">
    <source>
        <dbReference type="Proteomes" id="UP001139409"/>
    </source>
</evidence>
<keyword evidence="5" id="KW-0378">Hydrolase</keyword>
<feature type="transmembrane region" description="Helical" evidence="2">
    <location>
        <begin position="43"/>
        <end position="64"/>
    </location>
</feature>
<dbReference type="Pfam" id="PF05569">
    <property type="entry name" value="Peptidase_M56"/>
    <property type="match status" value="1"/>
</dbReference>
<protein>
    <submittedName>
        <fullName evidence="5">M48 family metalloprotease</fullName>
        <ecNumber evidence="5">3.4.24.-</ecNumber>
    </submittedName>
</protein>
<evidence type="ECO:0000256" key="2">
    <source>
        <dbReference type="SAM" id="Phobius"/>
    </source>
</evidence>